<dbReference type="Proteomes" id="UP001165064">
    <property type="component" value="Unassembled WGS sequence"/>
</dbReference>
<protein>
    <submittedName>
        <fullName evidence="1">Unnamed protein product</fullName>
    </submittedName>
</protein>
<dbReference type="EMBL" id="BSXS01003001">
    <property type="protein sequence ID" value="GME80299.1"/>
    <property type="molecule type" value="Genomic_DNA"/>
</dbReference>
<name>A0ACB5T3S1_AMBMO</name>
<proteinExistence type="predicted"/>
<sequence length="105" mass="12016">MYSSKISKKKKTKNNQDGAAPMIEPVVPDEEERHEMVIMLNRVVIRMRIRVGLNARNMIEPGFQTISIVLFPFFGNESIFNLILGDFLTHLRQLDGSAEPDLEID</sequence>
<comment type="caution">
    <text evidence="1">The sequence shown here is derived from an EMBL/GenBank/DDBJ whole genome shotgun (WGS) entry which is preliminary data.</text>
</comment>
<evidence type="ECO:0000313" key="1">
    <source>
        <dbReference type="EMBL" id="GME80299.1"/>
    </source>
</evidence>
<evidence type="ECO:0000313" key="2">
    <source>
        <dbReference type="Proteomes" id="UP001165064"/>
    </source>
</evidence>
<reference evidence="1" key="1">
    <citation type="submission" date="2023-04" db="EMBL/GenBank/DDBJ databases">
        <title>Ambrosiozyma monospora NBRC 10751.</title>
        <authorList>
            <person name="Ichikawa N."/>
            <person name="Sato H."/>
            <person name="Tonouchi N."/>
        </authorList>
    </citation>
    <scope>NUCLEOTIDE SEQUENCE</scope>
    <source>
        <strain evidence="1">NBRC 10751</strain>
    </source>
</reference>
<organism evidence="1 2">
    <name type="scientific">Ambrosiozyma monospora</name>
    <name type="common">Yeast</name>
    <name type="synonym">Endomycopsis monosporus</name>
    <dbReference type="NCBI Taxonomy" id="43982"/>
    <lineage>
        <taxon>Eukaryota</taxon>
        <taxon>Fungi</taxon>
        <taxon>Dikarya</taxon>
        <taxon>Ascomycota</taxon>
        <taxon>Saccharomycotina</taxon>
        <taxon>Pichiomycetes</taxon>
        <taxon>Pichiales</taxon>
        <taxon>Pichiaceae</taxon>
        <taxon>Ambrosiozyma</taxon>
    </lineage>
</organism>
<gene>
    <name evidence="1" type="ORF">Amon02_000439300</name>
</gene>
<accession>A0ACB5T3S1</accession>
<keyword evidence="2" id="KW-1185">Reference proteome</keyword>